<keyword evidence="4" id="KW-0732">Signal</keyword>
<dbReference type="RefSeq" id="WP_013770394.1">
    <property type="nucleotide sequence ID" value="NC_015514.1"/>
</dbReference>
<dbReference type="AlphaFoldDB" id="F4H416"/>
<feature type="chain" id="PRO_5039338205" description="DUF4349 domain-containing protein" evidence="4">
    <location>
        <begin position="30"/>
        <end position="330"/>
    </location>
</feature>
<gene>
    <name evidence="6" type="ordered locus">Celf_1233</name>
</gene>
<feature type="domain" description="DUF4349" evidence="5">
    <location>
        <begin position="78"/>
        <end position="288"/>
    </location>
</feature>
<keyword evidence="1" id="KW-0175">Coiled coil</keyword>
<keyword evidence="3" id="KW-0812">Transmembrane</keyword>
<reference evidence="6 7" key="1">
    <citation type="submission" date="2011-04" db="EMBL/GenBank/DDBJ databases">
        <title>Complete sequence of Cellulomonas fimi ATCC 484.</title>
        <authorList>
            <consortium name="US DOE Joint Genome Institute"/>
            <person name="Lucas S."/>
            <person name="Han J."/>
            <person name="Lapidus A."/>
            <person name="Cheng J.-F."/>
            <person name="Goodwin L."/>
            <person name="Pitluck S."/>
            <person name="Peters L."/>
            <person name="Chertkov O."/>
            <person name="Detter J.C."/>
            <person name="Han C."/>
            <person name="Tapia R."/>
            <person name="Land M."/>
            <person name="Hauser L."/>
            <person name="Kyrpides N."/>
            <person name="Ivanova N."/>
            <person name="Ovchinnikova G."/>
            <person name="Pagani I."/>
            <person name="Mead D."/>
            <person name="Brumm P."/>
            <person name="Woyke T."/>
        </authorList>
    </citation>
    <scope>NUCLEOTIDE SEQUENCE [LARGE SCALE GENOMIC DNA]</scope>
    <source>
        <strain evidence="7">ATCC 484 / DSM 20113 / JCM 1341 / NBRC 15513 / NCIMB 8980 / NCTC 7547</strain>
    </source>
</reference>
<dbReference type="eggNOG" id="COG3206">
    <property type="taxonomic scope" value="Bacteria"/>
</dbReference>
<dbReference type="EMBL" id="CP002666">
    <property type="protein sequence ID" value="AEE45368.1"/>
    <property type="molecule type" value="Genomic_DNA"/>
</dbReference>
<feature type="coiled-coil region" evidence="1">
    <location>
        <begin position="165"/>
        <end position="222"/>
    </location>
</feature>
<protein>
    <recommendedName>
        <fullName evidence="5">DUF4349 domain-containing protein</fullName>
    </recommendedName>
</protein>
<keyword evidence="7" id="KW-1185">Reference proteome</keyword>
<organism evidence="6 7">
    <name type="scientific">Cellulomonas fimi (strain ATCC 484 / DSM 20113 / JCM 1341 / CCUG 24087 / LMG 16345 / NBRC 15513 / NCIMB 8980 / NCTC 7547 / NRS-133)</name>
    <dbReference type="NCBI Taxonomy" id="590998"/>
    <lineage>
        <taxon>Bacteria</taxon>
        <taxon>Bacillati</taxon>
        <taxon>Actinomycetota</taxon>
        <taxon>Actinomycetes</taxon>
        <taxon>Micrococcales</taxon>
        <taxon>Cellulomonadaceae</taxon>
        <taxon>Cellulomonas</taxon>
    </lineage>
</organism>
<accession>F4H416</accession>
<feature type="region of interest" description="Disordered" evidence="2">
    <location>
        <begin position="306"/>
        <end position="330"/>
    </location>
</feature>
<evidence type="ECO:0000256" key="2">
    <source>
        <dbReference type="SAM" id="MobiDB-lite"/>
    </source>
</evidence>
<feature type="signal peptide" evidence="4">
    <location>
        <begin position="1"/>
        <end position="29"/>
    </location>
</feature>
<feature type="compositionally biased region" description="Low complexity" evidence="2">
    <location>
        <begin position="319"/>
        <end position="330"/>
    </location>
</feature>
<proteinExistence type="predicted"/>
<evidence type="ECO:0000256" key="4">
    <source>
        <dbReference type="SAM" id="SignalP"/>
    </source>
</evidence>
<evidence type="ECO:0000259" key="5">
    <source>
        <dbReference type="Pfam" id="PF14257"/>
    </source>
</evidence>
<sequence>MTSTTRSRLPRRRWATLAATLVCAAGLLAGCSAGGESGADMSAADEAGAVAPDVAADGGAEAGVVGSAVESATQEADRQVVQTGSLRVTVDDPQAAADAVVALAERTGGRVDSRTEHAATDAEAGTASLTIRVPSDEVTATVDAVRELGRVDSIDLDAQDVTAAAQDLDARIRGLELSVARMEDLLARTTTTKDVVDAENALTERQTRLEELQAQRARLADAVALSTLTVELYGPGIVPAAADPGPRSFLDGLAVGWQSFVVALRAVVVVVGVLLPWLAFVGAVVAAWVAAVRWWRRRHPVTGTDDAVVTGAGGPGLPPAAAQASADTTA</sequence>
<dbReference type="KEGG" id="cfi:Celf_1233"/>
<evidence type="ECO:0000313" key="7">
    <source>
        <dbReference type="Proteomes" id="UP000008460"/>
    </source>
</evidence>
<evidence type="ECO:0000256" key="3">
    <source>
        <dbReference type="SAM" id="Phobius"/>
    </source>
</evidence>
<evidence type="ECO:0000256" key="1">
    <source>
        <dbReference type="SAM" id="Coils"/>
    </source>
</evidence>
<dbReference type="PROSITE" id="PS51257">
    <property type="entry name" value="PROKAR_LIPOPROTEIN"/>
    <property type="match status" value="1"/>
</dbReference>
<name>F4H416_CELFA</name>
<evidence type="ECO:0000313" key="6">
    <source>
        <dbReference type="EMBL" id="AEE45368.1"/>
    </source>
</evidence>
<feature type="transmembrane region" description="Helical" evidence="3">
    <location>
        <begin position="266"/>
        <end position="290"/>
    </location>
</feature>
<dbReference type="InterPro" id="IPR025645">
    <property type="entry name" value="DUF4349"/>
</dbReference>
<dbReference type="STRING" id="590998.Celf_1233"/>
<keyword evidence="3" id="KW-0472">Membrane</keyword>
<dbReference type="Pfam" id="PF14257">
    <property type="entry name" value="DUF4349"/>
    <property type="match status" value="1"/>
</dbReference>
<dbReference type="Proteomes" id="UP000008460">
    <property type="component" value="Chromosome"/>
</dbReference>
<dbReference type="HOGENOM" id="CLU_046535_0_0_11"/>
<keyword evidence="3" id="KW-1133">Transmembrane helix</keyword>